<evidence type="ECO:0000256" key="3">
    <source>
        <dbReference type="ARBA" id="ARBA00022475"/>
    </source>
</evidence>
<evidence type="ECO:0000256" key="5">
    <source>
        <dbReference type="ARBA" id="ARBA00022692"/>
    </source>
</evidence>
<evidence type="ECO:0000256" key="2">
    <source>
        <dbReference type="ARBA" id="ARBA00022448"/>
    </source>
</evidence>
<evidence type="ECO:0000259" key="10">
    <source>
        <dbReference type="PROSITE" id="PS50850"/>
    </source>
</evidence>
<gene>
    <name evidence="11" type="ORF">PGLA_04995</name>
</gene>
<dbReference type="FunFam" id="1.20.1250.20:FF:000015">
    <property type="entry name" value="Nucleoside permease NupG"/>
    <property type="match status" value="1"/>
</dbReference>
<reference evidence="11 12" key="1">
    <citation type="submission" date="2016-03" db="EMBL/GenBank/DDBJ databases">
        <title>Draft genome sequence of Paenibacillus glacialis DSM 22343.</title>
        <authorList>
            <person name="Shin S.-K."/>
            <person name="Yi H."/>
        </authorList>
    </citation>
    <scope>NUCLEOTIDE SEQUENCE [LARGE SCALE GENOMIC DNA]</scope>
    <source>
        <strain evidence="11 12">DSM 22343</strain>
    </source>
</reference>
<evidence type="ECO:0000256" key="6">
    <source>
        <dbReference type="ARBA" id="ARBA00022989"/>
    </source>
</evidence>
<keyword evidence="4" id="KW-0997">Cell inner membrane</keyword>
<dbReference type="PANTHER" id="PTHR23522">
    <property type="entry name" value="BLL5896 PROTEIN"/>
    <property type="match status" value="1"/>
</dbReference>
<dbReference type="Proteomes" id="UP000076967">
    <property type="component" value="Unassembled WGS sequence"/>
</dbReference>
<organism evidence="11 12">
    <name type="scientific">Paenibacillus glacialis</name>
    <dbReference type="NCBI Taxonomy" id="494026"/>
    <lineage>
        <taxon>Bacteria</taxon>
        <taxon>Bacillati</taxon>
        <taxon>Bacillota</taxon>
        <taxon>Bacilli</taxon>
        <taxon>Bacillales</taxon>
        <taxon>Paenibacillaceae</taxon>
        <taxon>Paenibacillus</taxon>
    </lineage>
</organism>
<keyword evidence="3" id="KW-1003">Cell membrane</keyword>
<feature type="transmembrane region" description="Helical" evidence="9">
    <location>
        <begin position="306"/>
        <end position="327"/>
    </location>
</feature>
<feature type="transmembrane region" description="Helical" evidence="9">
    <location>
        <begin position="137"/>
        <end position="155"/>
    </location>
</feature>
<evidence type="ECO:0000256" key="8">
    <source>
        <dbReference type="ARBA" id="ARBA00061021"/>
    </source>
</evidence>
<evidence type="ECO:0000256" key="4">
    <source>
        <dbReference type="ARBA" id="ARBA00022519"/>
    </source>
</evidence>
<dbReference type="AlphaFoldDB" id="A0A168MK34"/>
<keyword evidence="5 9" id="KW-0812">Transmembrane</keyword>
<evidence type="ECO:0000256" key="1">
    <source>
        <dbReference type="ARBA" id="ARBA00004429"/>
    </source>
</evidence>
<feature type="transmembrane region" description="Helical" evidence="9">
    <location>
        <begin position="94"/>
        <end position="116"/>
    </location>
</feature>
<dbReference type="FunFam" id="1.20.1250.20:FF:000012">
    <property type="entry name" value="Nucleoside permease NupG"/>
    <property type="match status" value="1"/>
</dbReference>
<comment type="caution">
    <text evidence="11">The sequence shown here is derived from an EMBL/GenBank/DDBJ whole genome shotgun (WGS) entry which is preliminary data.</text>
</comment>
<dbReference type="STRING" id="494026.PGLA_04995"/>
<dbReference type="OrthoDB" id="9783013at2"/>
<comment type="subcellular location">
    <subcellularLocation>
        <location evidence="1">Cell inner membrane</location>
        <topology evidence="1">Multi-pass membrane protein</topology>
    </subcellularLocation>
</comment>
<dbReference type="InterPro" id="IPR036259">
    <property type="entry name" value="MFS_trans_sf"/>
</dbReference>
<name>A0A168MK34_9BACL</name>
<evidence type="ECO:0000256" key="7">
    <source>
        <dbReference type="ARBA" id="ARBA00023136"/>
    </source>
</evidence>
<proteinExistence type="inferred from homology"/>
<feature type="domain" description="Major facilitator superfamily (MFS) profile" evidence="10">
    <location>
        <begin position="209"/>
        <end position="418"/>
    </location>
</feature>
<dbReference type="CDD" id="cd06177">
    <property type="entry name" value="MFS_NHS"/>
    <property type="match status" value="1"/>
</dbReference>
<sequence>MGIKNRLKIMSFLQYFIWGSWLVTLGSYMINTLGFTGIEVGMVYSTKGIAAVIMPSLIGIVADKWIPANRLYIILHLICAGALYYAASVSDPTIMFWVLLVNAMAFMPTIALSNTISYTCLEKNNFDTVTSFPPIRVFGTIGFILAMWAISLFRFELSNMQLYIAAGASLVLALYSLTMPLVPTAKKKKNQNWVSMLGLDAFVLFKKPQMALFFVFAMLLGAVLQITNTFGNPFLHDFASNPAYTDSFVVKYPSILLSVSQIAEVAFILAIPFFLKKFGIKKVMLISMLAWTLRFGLFAFGDPSPFGFVLLMLSMIVYGCAFDFFNISGSIYIEKEVSSDIRASAQGLFMTMVNGVGAYVGSIASGKVVDYFTVDGMKDWQTIWLLFAAYAMLLGILFFFTFRYKHEPEKLANVGVKH</sequence>
<dbReference type="GO" id="GO:0005886">
    <property type="term" value="C:plasma membrane"/>
    <property type="evidence" value="ECO:0007669"/>
    <property type="project" value="UniProtKB-SubCell"/>
</dbReference>
<dbReference type="Gene3D" id="1.20.1250.20">
    <property type="entry name" value="MFS general substrate transporter like domains"/>
    <property type="match status" value="2"/>
</dbReference>
<keyword evidence="7 9" id="KW-0472">Membrane</keyword>
<dbReference type="PROSITE" id="PS50850">
    <property type="entry name" value="MFS"/>
    <property type="match status" value="1"/>
</dbReference>
<evidence type="ECO:0000313" key="11">
    <source>
        <dbReference type="EMBL" id="OAB44773.1"/>
    </source>
</evidence>
<dbReference type="RefSeq" id="WP_068529634.1">
    <property type="nucleotide sequence ID" value="NZ_LVJH01000006.1"/>
</dbReference>
<feature type="transmembrane region" description="Helical" evidence="9">
    <location>
        <begin position="348"/>
        <end position="369"/>
    </location>
</feature>
<dbReference type="EMBL" id="LVJH01000006">
    <property type="protein sequence ID" value="OAB44773.1"/>
    <property type="molecule type" value="Genomic_DNA"/>
</dbReference>
<protein>
    <submittedName>
        <fullName evidence="11">Nucleoside permease</fullName>
    </submittedName>
</protein>
<feature type="transmembrane region" description="Helical" evidence="9">
    <location>
        <begin position="71"/>
        <end position="88"/>
    </location>
</feature>
<dbReference type="GO" id="GO:0015212">
    <property type="term" value="F:cytidine transmembrane transporter activity"/>
    <property type="evidence" value="ECO:0007669"/>
    <property type="project" value="TreeGrafter"/>
</dbReference>
<feature type="transmembrane region" description="Helical" evidence="9">
    <location>
        <begin position="42"/>
        <end position="62"/>
    </location>
</feature>
<evidence type="ECO:0000313" key="12">
    <source>
        <dbReference type="Proteomes" id="UP000076967"/>
    </source>
</evidence>
<feature type="transmembrane region" description="Helical" evidence="9">
    <location>
        <begin position="211"/>
        <end position="235"/>
    </location>
</feature>
<evidence type="ECO:0000256" key="9">
    <source>
        <dbReference type="SAM" id="Phobius"/>
    </source>
</evidence>
<dbReference type="InterPro" id="IPR004740">
    <property type="entry name" value="Nuc_H_symport"/>
</dbReference>
<dbReference type="NCBIfam" id="TIGR00889">
    <property type="entry name" value="2A0110"/>
    <property type="match status" value="1"/>
</dbReference>
<dbReference type="InterPro" id="IPR020846">
    <property type="entry name" value="MFS_dom"/>
</dbReference>
<feature type="transmembrane region" description="Helical" evidence="9">
    <location>
        <begin position="282"/>
        <end position="300"/>
    </location>
</feature>
<dbReference type="GO" id="GO:0015213">
    <property type="term" value="F:uridine transmembrane transporter activity"/>
    <property type="evidence" value="ECO:0007669"/>
    <property type="project" value="TreeGrafter"/>
</dbReference>
<dbReference type="SUPFAM" id="SSF103473">
    <property type="entry name" value="MFS general substrate transporter"/>
    <property type="match status" value="1"/>
</dbReference>
<feature type="transmembrane region" description="Helical" evidence="9">
    <location>
        <begin position="255"/>
        <end position="275"/>
    </location>
</feature>
<keyword evidence="2" id="KW-0813">Transport</keyword>
<dbReference type="Pfam" id="PF03825">
    <property type="entry name" value="Nuc_H_symport"/>
    <property type="match status" value="1"/>
</dbReference>
<feature type="transmembrane region" description="Helical" evidence="9">
    <location>
        <begin position="161"/>
        <end position="182"/>
    </location>
</feature>
<accession>A0A168MK34</accession>
<comment type="similarity">
    <text evidence="8">Belongs to the major facilitator superfamily. Nucleoside:H(+) symporter (NHS) (TC 2.A.1.10) family.</text>
</comment>
<feature type="transmembrane region" description="Helical" evidence="9">
    <location>
        <begin position="12"/>
        <end position="30"/>
    </location>
</feature>
<feature type="transmembrane region" description="Helical" evidence="9">
    <location>
        <begin position="381"/>
        <end position="402"/>
    </location>
</feature>
<keyword evidence="12" id="KW-1185">Reference proteome</keyword>
<keyword evidence="6 9" id="KW-1133">Transmembrane helix</keyword>
<dbReference type="PANTHER" id="PTHR23522:SF9">
    <property type="entry name" value="XANTHOSINE PERMEASE"/>
    <property type="match status" value="1"/>
</dbReference>